<dbReference type="Gene3D" id="3.30.450.40">
    <property type="match status" value="2"/>
</dbReference>
<dbReference type="Gene3D" id="3.30.565.10">
    <property type="entry name" value="Histidine kinase-like ATPase, C-terminal domain"/>
    <property type="match status" value="1"/>
</dbReference>
<feature type="domain" description="Signal transduction histidine kinase HWE region" evidence="9">
    <location>
        <begin position="499"/>
        <end position="578"/>
    </location>
</feature>
<feature type="domain" description="GAF" evidence="8">
    <location>
        <begin position="345"/>
        <end position="494"/>
    </location>
</feature>
<evidence type="ECO:0000256" key="4">
    <source>
        <dbReference type="ARBA" id="ARBA00022679"/>
    </source>
</evidence>
<dbReference type="EMBL" id="LC066377">
    <property type="protein sequence ID" value="BAT28791.1"/>
    <property type="molecule type" value="Genomic_DNA"/>
</dbReference>
<evidence type="ECO:0000256" key="1">
    <source>
        <dbReference type="ARBA" id="ARBA00000085"/>
    </source>
</evidence>
<keyword evidence="5" id="KW-0547">Nucleotide-binding</keyword>
<dbReference type="GO" id="GO:0005524">
    <property type="term" value="F:ATP binding"/>
    <property type="evidence" value="ECO:0007669"/>
    <property type="project" value="UniProtKB-KW"/>
</dbReference>
<dbReference type="PANTHER" id="PTHR43102:SF2">
    <property type="entry name" value="GAF DOMAIN-CONTAINING PROTEIN"/>
    <property type="match status" value="1"/>
</dbReference>
<evidence type="ECO:0000256" key="2">
    <source>
        <dbReference type="ARBA" id="ARBA00012438"/>
    </source>
</evidence>
<comment type="catalytic activity">
    <reaction evidence="1">
        <text>ATP + protein L-histidine = ADP + protein N-phospho-L-histidine.</text>
        <dbReference type="EC" id="2.7.13.3"/>
    </reaction>
</comment>
<evidence type="ECO:0000256" key="5">
    <source>
        <dbReference type="ARBA" id="ARBA00022741"/>
    </source>
</evidence>
<keyword evidence="6 10" id="KW-0418">Kinase</keyword>
<keyword evidence="4" id="KW-0808">Transferase</keyword>
<dbReference type="SUPFAM" id="SSF55785">
    <property type="entry name" value="PYP-like sensor domain (PAS domain)"/>
    <property type="match status" value="1"/>
</dbReference>
<dbReference type="OrthoDB" id="341208at2"/>
<feature type="domain" description="GAF" evidence="8">
    <location>
        <begin position="42"/>
        <end position="186"/>
    </location>
</feature>
<sequence>MSQPMPDDIDRPTSASGGDLPFCDAREAALAALEALDILDTPADENFDRLTRLATYICDAPVALVSLVDRQRQWFKSRVGFEPTETPLSQSVCAHAILQDGVTVIPDLTLDPRTSANTLVTAPPHIRFYAGAPLRDRSGNVLGTLCVIDTVPRPGGLTKRQTDALETLASQVMAQIELRGVVAERGELLRALSTAHERVSADLRQFSAMFDDAPSFMALLRGPDHVFEMVNRAYLGIIGRTDVVGKSVAQALPDAAEQGYLQLLDTVYRTGEAYTTSAARYDVQPKPGAPTIERYLDFIFQPIRDASGSVTGIFVEGFDVSARVLQMKRSDALLKLGDRIRLLTDVSAIAQVAAEVTAETLGAARAGIGTVDAVAETVELASNWCAPGTAELTGLYRFRDYGTFINDLKAGQAVIIQDVSADPRTRDKASQFDELGIAALVNLPVIEHGQIVLLAFVHYKTRRELTEEDIAFIRQVADRAQSAIARARAEEHQRILNLELSHRLKNTLATVQAIASQTLSGVSERPLVDTFLRRLHALASAHTVLLQQQWADAPLDEIVAGALGTLGIAHRVKASGPSLRLGATAALSSSLLLHELGTNALKYGALSNDTGQVELAWTIEDENGADSVVLRWRERGGPTVSAPTRRGFGSRLVGRGLLGMGGAQQLYAADGLVVRLSAPLAQLQSS</sequence>
<evidence type="ECO:0000259" key="9">
    <source>
        <dbReference type="SMART" id="SM00911"/>
    </source>
</evidence>
<dbReference type="RefSeq" id="WP_157070270.1">
    <property type="nucleotide sequence ID" value="NZ_BBWR01000018.1"/>
</dbReference>
<dbReference type="InterPro" id="IPR035965">
    <property type="entry name" value="PAS-like_dom_sf"/>
</dbReference>
<dbReference type="InterPro" id="IPR036890">
    <property type="entry name" value="HATPase_C_sf"/>
</dbReference>
<dbReference type="Pfam" id="PF08448">
    <property type="entry name" value="PAS_4"/>
    <property type="match status" value="1"/>
</dbReference>
<proteinExistence type="predicted"/>
<accession>A0A0P0Z453</accession>
<dbReference type="SMART" id="SM00911">
    <property type="entry name" value="HWE_HK"/>
    <property type="match status" value="1"/>
</dbReference>
<evidence type="ECO:0000313" key="10">
    <source>
        <dbReference type="EMBL" id="BAT28791.1"/>
    </source>
</evidence>
<dbReference type="GO" id="GO:0004673">
    <property type="term" value="F:protein histidine kinase activity"/>
    <property type="evidence" value="ECO:0007669"/>
    <property type="project" value="UniProtKB-EC"/>
</dbReference>
<evidence type="ECO:0000256" key="7">
    <source>
        <dbReference type="ARBA" id="ARBA00022840"/>
    </source>
</evidence>
<dbReference type="InterPro" id="IPR003018">
    <property type="entry name" value="GAF"/>
</dbReference>
<dbReference type="SUPFAM" id="SSF55781">
    <property type="entry name" value="GAF domain-like"/>
    <property type="match status" value="2"/>
</dbReference>
<organism evidence="10">
    <name type="scientific">Aureimonas frigidaquae</name>
    <dbReference type="NCBI Taxonomy" id="424757"/>
    <lineage>
        <taxon>Bacteria</taxon>
        <taxon>Pseudomonadati</taxon>
        <taxon>Pseudomonadota</taxon>
        <taxon>Alphaproteobacteria</taxon>
        <taxon>Hyphomicrobiales</taxon>
        <taxon>Aurantimonadaceae</taxon>
        <taxon>Aureimonas</taxon>
    </lineage>
</organism>
<keyword evidence="3" id="KW-0597">Phosphoprotein</keyword>
<dbReference type="EC" id="2.7.13.3" evidence="2"/>
<dbReference type="InterPro" id="IPR029016">
    <property type="entry name" value="GAF-like_dom_sf"/>
</dbReference>
<dbReference type="Gene3D" id="3.30.450.20">
    <property type="entry name" value="PAS domain"/>
    <property type="match status" value="1"/>
</dbReference>
<dbReference type="AlphaFoldDB" id="A0A0P0Z453"/>
<dbReference type="SMART" id="SM00065">
    <property type="entry name" value="GAF"/>
    <property type="match status" value="2"/>
</dbReference>
<protein>
    <recommendedName>
        <fullName evidence="2">histidine kinase</fullName>
        <ecNumber evidence="2">2.7.13.3</ecNumber>
    </recommendedName>
</protein>
<reference evidence="10" key="1">
    <citation type="journal article" date="2015" name="Proc. Natl. Acad. Sci. U.S.A.">
        <title>Bacterial clade with the ribosomal RNA operon on a small plasmid rather than the chromosome.</title>
        <authorList>
            <person name="Anda M."/>
            <person name="Ohtsubo Y."/>
            <person name="Okubo T."/>
            <person name="Sugawara M."/>
            <person name="Nagata Y."/>
            <person name="Tsuda M."/>
            <person name="Minamisawa K."/>
            <person name="Mitsui H."/>
        </authorList>
    </citation>
    <scope>NUCLEOTIDE SEQUENCE</scope>
    <source>
        <strain evidence="10">JCM 14755</strain>
    </source>
</reference>
<evidence type="ECO:0000256" key="3">
    <source>
        <dbReference type="ARBA" id="ARBA00022553"/>
    </source>
</evidence>
<evidence type="ECO:0000256" key="6">
    <source>
        <dbReference type="ARBA" id="ARBA00022777"/>
    </source>
</evidence>
<name>A0A0P0Z453_9HYPH</name>
<dbReference type="Pfam" id="PF01590">
    <property type="entry name" value="GAF"/>
    <property type="match status" value="2"/>
</dbReference>
<dbReference type="PANTHER" id="PTHR43102">
    <property type="entry name" value="SLR1143 PROTEIN"/>
    <property type="match status" value="1"/>
</dbReference>
<evidence type="ECO:0000259" key="8">
    <source>
        <dbReference type="SMART" id="SM00065"/>
    </source>
</evidence>
<dbReference type="InterPro" id="IPR013656">
    <property type="entry name" value="PAS_4"/>
</dbReference>
<dbReference type="InterPro" id="IPR011102">
    <property type="entry name" value="Sig_transdc_His_kinase_HWE"/>
</dbReference>
<keyword evidence="7" id="KW-0067">ATP-binding</keyword>
<dbReference type="Pfam" id="PF07536">
    <property type="entry name" value="HWE_HK"/>
    <property type="match status" value="1"/>
</dbReference>